<dbReference type="PANTHER" id="PTHR40079">
    <property type="entry name" value="MANNAN ENDO-1,4-BETA-MANNOSIDASE E-RELATED"/>
    <property type="match status" value="1"/>
</dbReference>
<dbReference type="InterPro" id="IPR000805">
    <property type="entry name" value="Glyco_hydro_26"/>
</dbReference>
<organism evidence="8">
    <name type="scientific">Westerdykella sp</name>
    <dbReference type="NCBI Taxonomy" id="1968780"/>
    <lineage>
        <taxon>Eukaryota</taxon>
        <taxon>Fungi</taxon>
        <taxon>Dikarya</taxon>
        <taxon>Ascomycota</taxon>
        <taxon>Pezizomycotina</taxon>
        <taxon>Dothideomycetes</taxon>
        <taxon>Pleosporomycetidae</taxon>
        <taxon>Pleosporales</taxon>
        <taxon>Sporormiaceae</taxon>
        <taxon>Westerdykella</taxon>
    </lineage>
</organism>
<dbReference type="CDD" id="cd04086">
    <property type="entry name" value="CBM35_mannanase-like"/>
    <property type="match status" value="1"/>
</dbReference>
<dbReference type="InterPro" id="IPR008979">
    <property type="entry name" value="Galactose-bd-like_sf"/>
</dbReference>
<dbReference type="Gene3D" id="3.20.20.80">
    <property type="entry name" value="Glycosidases"/>
    <property type="match status" value="1"/>
</dbReference>
<evidence type="ECO:0000256" key="5">
    <source>
        <dbReference type="SAM" id="SignalP"/>
    </source>
</evidence>
<dbReference type="GO" id="GO:0006080">
    <property type="term" value="P:substituted mannan metabolic process"/>
    <property type="evidence" value="ECO:0007669"/>
    <property type="project" value="InterPro"/>
</dbReference>
<keyword evidence="3 4" id="KW-0326">Glycosidase</keyword>
<comment type="similarity">
    <text evidence="1 4">Belongs to the glycosyl hydrolase 26 family.</text>
</comment>
<dbReference type="SUPFAM" id="SSF49785">
    <property type="entry name" value="Galactose-binding domain-like"/>
    <property type="match status" value="1"/>
</dbReference>
<accession>A0A345F7H7</accession>
<dbReference type="GO" id="GO:0030246">
    <property type="term" value="F:carbohydrate binding"/>
    <property type="evidence" value="ECO:0007669"/>
    <property type="project" value="InterPro"/>
</dbReference>
<dbReference type="InterPro" id="IPR017853">
    <property type="entry name" value="GH"/>
</dbReference>
<evidence type="ECO:0000256" key="4">
    <source>
        <dbReference type="PROSITE-ProRule" id="PRU01100"/>
    </source>
</evidence>
<evidence type="ECO:0000256" key="1">
    <source>
        <dbReference type="ARBA" id="ARBA00007754"/>
    </source>
</evidence>
<evidence type="ECO:0000259" key="7">
    <source>
        <dbReference type="PROSITE" id="PS51764"/>
    </source>
</evidence>
<dbReference type="InterPro" id="IPR022790">
    <property type="entry name" value="GH26_dom"/>
</dbReference>
<keyword evidence="5" id="KW-0732">Signal</keyword>
<dbReference type="InterPro" id="IPR005084">
    <property type="entry name" value="CBM6"/>
</dbReference>
<dbReference type="EC" id="3.2.1.78" evidence="8"/>
<feature type="signal peptide" evidence="5">
    <location>
        <begin position="1"/>
        <end position="18"/>
    </location>
</feature>
<dbReference type="PROSITE" id="PS51175">
    <property type="entry name" value="CBM6"/>
    <property type="match status" value="1"/>
</dbReference>
<protein>
    <submittedName>
        <fullName evidence="8">Endo-1,4-beta-mannanase</fullName>
        <ecNumber evidence="8">3.2.1.78</ecNumber>
    </submittedName>
</protein>
<dbReference type="Pfam" id="PF16990">
    <property type="entry name" value="CBM_35"/>
    <property type="match status" value="1"/>
</dbReference>
<feature type="domain" description="GH26" evidence="7">
    <location>
        <begin position="162"/>
        <end position="456"/>
    </location>
</feature>
<reference evidence="8" key="1">
    <citation type="journal article" date="2018" name="Biotechnol. Biofuels">
        <title>Boosting of enzymatic softwood saccharification by fungal GH5 and GH26 endomannanases.</title>
        <authorList>
            <person name="von Freiesleben P."/>
            <person name="Spodsberg N."/>
            <person name="Stenbaek A."/>
            <person name="Stalbrand H."/>
            <person name="Krogh K.B."/>
            <person name="Meyer A.S."/>
        </authorList>
    </citation>
    <scope>NUCLEOTIDE SEQUENCE</scope>
    <source>
        <strain evidence="8">AS85-2</strain>
    </source>
</reference>
<feature type="domain" description="CBM6" evidence="6">
    <location>
        <begin position="23"/>
        <end position="141"/>
    </location>
</feature>
<dbReference type="PANTHER" id="PTHR40079:SF4">
    <property type="entry name" value="GH26 DOMAIN-CONTAINING PROTEIN-RELATED"/>
    <property type="match status" value="1"/>
</dbReference>
<dbReference type="Gene3D" id="2.60.120.260">
    <property type="entry name" value="Galactose-binding domain-like"/>
    <property type="match status" value="1"/>
</dbReference>
<dbReference type="GO" id="GO:0016985">
    <property type="term" value="F:mannan endo-1,4-beta-mannosidase activity"/>
    <property type="evidence" value="ECO:0007669"/>
    <property type="project" value="UniProtKB-EC"/>
</dbReference>
<evidence type="ECO:0000259" key="6">
    <source>
        <dbReference type="PROSITE" id="PS51175"/>
    </source>
</evidence>
<dbReference type="PROSITE" id="PS51764">
    <property type="entry name" value="GH26"/>
    <property type="match status" value="1"/>
</dbReference>
<feature type="active site" description="Proton donor" evidence="4">
    <location>
        <position position="313"/>
    </location>
</feature>
<dbReference type="SUPFAM" id="SSF51445">
    <property type="entry name" value="(Trans)glycosidases"/>
    <property type="match status" value="1"/>
</dbReference>
<sequence length="479" mass="52205">MRALHSITALALTGLAAAQSGKTWYQAEDAQLKGVSTGNSVQGYTGRGYVQGFDDASKSITFTVNSSSSALYDLQIVYSAPSGEKYTTVVLNGGGGSQIHLPETSGWNTVPAGQVLLNSGSNKLEIQSNWGWYLIDAITLAPSNGTGPHQVTTTPVNKNANSDAKALLKYLGSIYGKNILSGQQTQESVDWITKNIGKTPALLGLDFMDYTESRTSRGASSNDVEKAIAFAAKGGIVTFCWHWGAPAGLYDTSAQPWHKGFYTEATSFDVQAALADTNSDNYKLLMKDVDTIAAQLKRLQDAGVPVIWRFLHEAEGKWFWWGAKGPEPAKKLWRIVYDRLTNMHGLNNLIWMWNSVDPSWYPGDDVVDMVSADTYSQGDHGPISATYNNLVSLTKDTKMIAAAEVGSVMDPAQLQAYRADWVYFCTWEGDFISGGQWNSVDFLKKVFNDPYVLNLDKIQGWKNANTTSPSPSPSPKGTP</sequence>
<evidence type="ECO:0000313" key="8">
    <source>
        <dbReference type="EMBL" id="AXG24385.1"/>
    </source>
</evidence>
<dbReference type="Pfam" id="PF02156">
    <property type="entry name" value="Glyco_hydro_26"/>
    <property type="match status" value="1"/>
</dbReference>
<dbReference type="PRINTS" id="PR00739">
    <property type="entry name" value="GLHYDRLASE26"/>
</dbReference>
<keyword evidence="2 4" id="KW-0378">Hydrolase</keyword>
<feature type="active site" description="Nucleophile" evidence="4">
    <location>
        <position position="404"/>
    </location>
</feature>
<evidence type="ECO:0000256" key="2">
    <source>
        <dbReference type="ARBA" id="ARBA00022801"/>
    </source>
</evidence>
<name>A0A345F7H7_9PLEO</name>
<dbReference type="EMBL" id="MH208369">
    <property type="protein sequence ID" value="AXG24385.1"/>
    <property type="molecule type" value="Genomic_DNA"/>
</dbReference>
<feature type="chain" id="PRO_5016832258" evidence="5">
    <location>
        <begin position="19"/>
        <end position="479"/>
    </location>
</feature>
<dbReference type="AlphaFoldDB" id="A0A345F7H7"/>
<proteinExistence type="inferred from homology"/>
<evidence type="ECO:0000256" key="3">
    <source>
        <dbReference type="ARBA" id="ARBA00023295"/>
    </source>
</evidence>